<dbReference type="EMBL" id="CAADRA010006396">
    <property type="protein sequence ID" value="VFT94838.1"/>
    <property type="molecule type" value="Genomic_DNA"/>
</dbReference>
<feature type="chain" id="PRO_5036355568" evidence="2">
    <location>
        <begin position="28"/>
        <end position="233"/>
    </location>
</feature>
<dbReference type="EMBL" id="VJMH01006375">
    <property type="protein sequence ID" value="KAF0690510.1"/>
    <property type="molecule type" value="Genomic_DNA"/>
</dbReference>
<reference evidence="3" key="2">
    <citation type="submission" date="2019-06" db="EMBL/GenBank/DDBJ databases">
        <title>Genomics analysis of Aphanomyces spp. identifies a new class of oomycete effector associated with host adaptation.</title>
        <authorList>
            <person name="Gaulin E."/>
        </authorList>
    </citation>
    <scope>NUCLEOTIDE SEQUENCE</scope>
    <source>
        <strain evidence="3">CBS 578.67</strain>
    </source>
</reference>
<keyword evidence="2" id="KW-0732">Signal</keyword>
<evidence type="ECO:0000313" key="3">
    <source>
        <dbReference type="EMBL" id="KAF0690510.1"/>
    </source>
</evidence>
<keyword evidence="5" id="KW-1185">Reference proteome</keyword>
<evidence type="ECO:0000313" key="5">
    <source>
        <dbReference type="Proteomes" id="UP000332933"/>
    </source>
</evidence>
<sequence>MSLRRRGDFWALATLVAALHSHHVVEASAGDSVNIGTVIGIALGVFIGVASVGAVAVYCWRRWKAHGNSSLDKSNFLDAGRSSDDFDQYFGKMLPPAAADSAKPPAEVVVDINLPKPTATRPSLAHPKQVKWDGVPATPILSVSEHVSFDEPSDTVAAIRSYRSMIQQHSMGEVAWMSPVESSRSMFSAQMKDDDKLEWMSAVESSRSHQIFDTVRSAADLEMDAASTSTINL</sequence>
<evidence type="ECO:0000313" key="4">
    <source>
        <dbReference type="EMBL" id="VFT94838.1"/>
    </source>
</evidence>
<proteinExistence type="predicted"/>
<dbReference type="AlphaFoldDB" id="A0A485LA30"/>
<name>A0A485LA30_9STRA</name>
<protein>
    <submittedName>
        <fullName evidence="4">Aste57867_18100 protein</fullName>
    </submittedName>
</protein>
<gene>
    <name evidence="4" type="primary">Aste57867_18100</name>
    <name evidence="3" type="ORF">As57867_018038</name>
    <name evidence="4" type="ORF">ASTE57867_18100</name>
</gene>
<keyword evidence="1" id="KW-1133">Transmembrane helix</keyword>
<evidence type="ECO:0000256" key="1">
    <source>
        <dbReference type="SAM" id="Phobius"/>
    </source>
</evidence>
<dbReference type="OrthoDB" id="74643at2759"/>
<feature type="signal peptide" evidence="2">
    <location>
        <begin position="1"/>
        <end position="27"/>
    </location>
</feature>
<keyword evidence="1" id="KW-0472">Membrane</keyword>
<keyword evidence="1" id="KW-0812">Transmembrane</keyword>
<organism evidence="4 5">
    <name type="scientific">Aphanomyces stellatus</name>
    <dbReference type="NCBI Taxonomy" id="120398"/>
    <lineage>
        <taxon>Eukaryota</taxon>
        <taxon>Sar</taxon>
        <taxon>Stramenopiles</taxon>
        <taxon>Oomycota</taxon>
        <taxon>Saprolegniomycetes</taxon>
        <taxon>Saprolegniales</taxon>
        <taxon>Verrucalvaceae</taxon>
        <taxon>Aphanomyces</taxon>
    </lineage>
</organism>
<reference evidence="4 5" key="1">
    <citation type="submission" date="2019-03" db="EMBL/GenBank/DDBJ databases">
        <authorList>
            <person name="Gaulin E."/>
            <person name="Dumas B."/>
        </authorList>
    </citation>
    <scope>NUCLEOTIDE SEQUENCE [LARGE SCALE GENOMIC DNA]</scope>
    <source>
        <strain evidence="4">CBS 568.67</strain>
    </source>
</reference>
<dbReference type="Proteomes" id="UP000332933">
    <property type="component" value="Unassembled WGS sequence"/>
</dbReference>
<feature type="transmembrane region" description="Helical" evidence="1">
    <location>
        <begin position="37"/>
        <end position="60"/>
    </location>
</feature>
<evidence type="ECO:0000256" key="2">
    <source>
        <dbReference type="SAM" id="SignalP"/>
    </source>
</evidence>
<accession>A0A485LA30</accession>